<accession>A0A9X4DZY4</accession>
<protein>
    <submittedName>
        <fullName evidence="1">DUF4230 domain-containing protein</fullName>
    </submittedName>
</protein>
<dbReference type="EMBL" id="JAPQFL010000001">
    <property type="protein sequence ID" value="MDD9326930.1"/>
    <property type="molecule type" value="Genomic_DNA"/>
</dbReference>
<reference evidence="1" key="1">
    <citation type="submission" date="2022-10" db="EMBL/GenBank/DDBJ databases">
        <authorList>
            <person name="Boutroux M."/>
        </authorList>
    </citation>
    <scope>NUCLEOTIDE SEQUENCE</scope>
    <source>
        <strain evidence="1">51.81</strain>
    </source>
</reference>
<dbReference type="RefSeq" id="WP_274571435.1">
    <property type="nucleotide sequence ID" value="NZ_CP145606.1"/>
</dbReference>
<dbReference type="Proteomes" id="UP001149607">
    <property type="component" value="Chromosome"/>
</dbReference>
<dbReference type="AlphaFoldDB" id="A0A9X4DZY4"/>
<dbReference type="EMBL" id="CP146598">
    <property type="protein sequence ID" value="WWY03340.1"/>
    <property type="molecule type" value="Genomic_DNA"/>
</dbReference>
<dbReference type="Pfam" id="PF14014">
    <property type="entry name" value="DUF4230"/>
    <property type="match status" value="1"/>
</dbReference>
<evidence type="ECO:0000313" key="1">
    <source>
        <dbReference type="EMBL" id="MDD9326930.1"/>
    </source>
</evidence>
<dbReference type="InterPro" id="IPR025324">
    <property type="entry name" value="DUF4230"/>
</dbReference>
<proteinExistence type="predicted"/>
<evidence type="ECO:0000313" key="3">
    <source>
        <dbReference type="Proteomes" id="UP001149607"/>
    </source>
</evidence>
<name>A0A9X4DZY4_9NEIS</name>
<gene>
    <name evidence="1" type="ORF">ORY91_000303</name>
    <name evidence="2" type="ORF">V9W64_00890</name>
</gene>
<sequence length="201" mass="22056">MKTVWIFLSALVLLAAGAAGGIWWQRGGQTGADEILTRQAVVQRVQELNRLESTAFYVDTIIRTRKEGSWYRLWQDAQSGLFVVKGRVLAGVDLAKLNERHVQQAGGRMILTMPPAEILSVDLSDLEVYDLKTGSLGIHPIDKSVFTEVQQKARAQVLASACEGGILQQAQASAERQLQQLFTLAQAPVSVYPPALPECKI</sequence>
<keyword evidence="3" id="KW-1185">Reference proteome</keyword>
<reference evidence="2" key="2">
    <citation type="submission" date="2024-02" db="EMBL/GenBank/DDBJ databases">
        <title>Neisseria leonii sp. nov.</title>
        <authorList>
            <person name="Boutroux M."/>
            <person name="Favre-Rochex S."/>
            <person name="Gorgette O."/>
            <person name="Touak G."/>
            <person name="Muhle E."/>
            <person name="Chesneau O."/>
            <person name="Clermont D."/>
            <person name="Rahi P."/>
        </authorList>
    </citation>
    <scope>NUCLEOTIDE SEQUENCE</scope>
    <source>
        <strain evidence="2">51.81</strain>
    </source>
</reference>
<organism evidence="1">
    <name type="scientific">Neisseria leonii</name>
    <dbReference type="NCBI Taxonomy" id="2995413"/>
    <lineage>
        <taxon>Bacteria</taxon>
        <taxon>Pseudomonadati</taxon>
        <taxon>Pseudomonadota</taxon>
        <taxon>Betaproteobacteria</taxon>
        <taxon>Neisseriales</taxon>
        <taxon>Neisseriaceae</taxon>
        <taxon>Neisseria</taxon>
    </lineage>
</organism>
<evidence type="ECO:0000313" key="2">
    <source>
        <dbReference type="EMBL" id="WWY03340.1"/>
    </source>
</evidence>